<keyword evidence="2" id="KW-0012">Acyltransferase</keyword>
<dbReference type="GO" id="GO:0004421">
    <property type="term" value="F:hydroxymethylglutaryl-CoA synthase activity"/>
    <property type="evidence" value="ECO:0007669"/>
    <property type="project" value="InterPro"/>
</dbReference>
<dbReference type="HAMAP" id="MF_01409">
    <property type="entry name" value="HMG_CoA_synth_arch"/>
    <property type="match status" value="1"/>
</dbReference>
<keyword evidence="5" id="KW-1185">Reference proteome</keyword>
<dbReference type="AlphaFoldDB" id="A0A0S3QVL2"/>
<name>A0A0S3QVL2_THET7</name>
<dbReference type="NCBIfam" id="NF003274">
    <property type="entry name" value="PRK04262.1"/>
    <property type="match status" value="1"/>
</dbReference>
<evidence type="ECO:0000313" key="4">
    <source>
        <dbReference type="EMBL" id="BAT72365.1"/>
    </source>
</evidence>
<keyword evidence="1" id="KW-0808">Transferase</keyword>
<dbReference type="Gene3D" id="3.40.47.10">
    <property type="match status" value="1"/>
</dbReference>
<dbReference type="InterPro" id="IPR004656">
    <property type="entry name" value="HMG_CoA_Synthase"/>
</dbReference>
<organism evidence="4 5">
    <name type="scientific">Thermosulfidibacter takaii (strain DSM 17441 / JCM 13301 / NBRC 103674 / ABI70S6)</name>
    <dbReference type="NCBI Taxonomy" id="1298851"/>
    <lineage>
        <taxon>Bacteria</taxon>
        <taxon>Pseudomonadati</taxon>
        <taxon>Thermosulfidibacterota</taxon>
        <taxon>Thermosulfidibacteria</taxon>
        <taxon>Thermosulfidibacterales</taxon>
        <taxon>Thermosulfidibacteraceae</taxon>
    </lineage>
</organism>
<dbReference type="KEGG" id="ttk:TST_1579"/>
<dbReference type="EMBL" id="AP013035">
    <property type="protein sequence ID" value="BAT72365.1"/>
    <property type="molecule type" value="Genomic_DNA"/>
</dbReference>
<sequence length="351" mass="38522">MAVGIVGYGSYVPRYRIKVEEIAKQWGDDAESIKNGLLMYEKTVPGMDEDTITISYMAAKYALQRAGIDPKEIGALYIGSESHPYAVKPSGTVVAEALGITPDVHIADFEFACKAGSEAMFVAYSHVKSGNMKYAMGIGADTSQGAPGDALEYSAAAGGSAFIFGTENLVAEVVETYSFTTDTPDFWRREHEFYPQHAGRFTGEPAYFRHVLSCARALMEKAGMKAEDFAYAIFHMPNGKFPLRAGKILGFKKEQLEPGWIVPWQGNTYSGSSPTGLSATLDIAKPGDYILMVSFGSGAGSDGFIFKVTERIEEVRNKAPKFWDMLKSNKIYLDYGLYAKFRGKLILRPEL</sequence>
<protein>
    <recommendedName>
        <fullName evidence="3">Beta-ketoacyl-[acyl-carrier-protein] synthase III C-terminal domain-containing protein</fullName>
    </recommendedName>
</protein>
<evidence type="ECO:0000259" key="3">
    <source>
        <dbReference type="Pfam" id="PF08541"/>
    </source>
</evidence>
<dbReference type="PANTHER" id="PTHR34069:SF2">
    <property type="entry name" value="BETA-KETOACYL-[ACYL-CARRIER-PROTEIN] SYNTHASE III"/>
    <property type="match status" value="1"/>
</dbReference>
<dbReference type="CDD" id="cd00827">
    <property type="entry name" value="init_cond_enzymes"/>
    <property type="match status" value="1"/>
</dbReference>
<dbReference type="OrthoDB" id="9785144at2"/>
<dbReference type="NCBIfam" id="TIGR00748">
    <property type="entry name" value="HMG_CoA_syn_Arc"/>
    <property type="match status" value="1"/>
</dbReference>
<reference evidence="5" key="1">
    <citation type="journal article" date="2018" name="Science">
        <title>A primordial and reversible TCA cycle in a facultatively chemolithoautotrophic thermophile.</title>
        <authorList>
            <person name="Nunoura T."/>
            <person name="Chikaraishi Y."/>
            <person name="Izaki R."/>
            <person name="Suwa T."/>
            <person name="Sato T."/>
            <person name="Harada T."/>
            <person name="Mori K."/>
            <person name="Kato Y."/>
            <person name="Miyazaki M."/>
            <person name="Shimamura S."/>
            <person name="Yanagawa K."/>
            <person name="Shuto A."/>
            <person name="Ohkouchi N."/>
            <person name="Fujita N."/>
            <person name="Takaki Y."/>
            <person name="Atomi H."/>
            <person name="Takai K."/>
        </authorList>
    </citation>
    <scope>NUCLEOTIDE SEQUENCE [LARGE SCALE GENOMIC DNA]</scope>
    <source>
        <strain evidence="5">DSM 17441 / JCM 13301 / NBRC 103674 / ABI70S6</strain>
    </source>
</reference>
<accession>A0A0S3QVL2</accession>
<evidence type="ECO:0000256" key="2">
    <source>
        <dbReference type="ARBA" id="ARBA00023315"/>
    </source>
</evidence>
<evidence type="ECO:0000313" key="5">
    <source>
        <dbReference type="Proteomes" id="UP000063234"/>
    </source>
</evidence>
<evidence type="ECO:0000256" key="1">
    <source>
        <dbReference type="ARBA" id="ARBA00022679"/>
    </source>
</evidence>
<dbReference type="PATRIC" id="fig|1298851.3.peg.1653"/>
<dbReference type="InterPro" id="IPR016039">
    <property type="entry name" value="Thiolase-like"/>
</dbReference>
<dbReference type="Proteomes" id="UP000063234">
    <property type="component" value="Chromosome"/>
</dbReference>
<dbReference type="SUPFAM" id="SSF53901">
    <property type="entry name" value="Thiolase-like"/>
    <property type="match status" value="2"/>
</dbReference>
<dbReference type="STRING" id="1298851.TST_1579"/>
<dbReference type="Pfam" id="PF08541">
    <property type="entry name" value="ACP_syn_III_C"/>
    <property type="match status" value="1"/>
</dbReference>
<dbReference type="InterPro" id="IPR013747">
    <property type="entry name" value="ACP_syn_III_C"/>
</dbReference>
<feature type="domain" description="Beta-ketoacyl-[acyl-carrier-protein] synthase III C-terminal" evidence="3">
    <location>
        <begin position="219"/>
        <end position="306"/>
    </location>
</feature>
<gene>
    <name evidence="4" type="ORF">TST_1579</name>
</gene>
<dbReference type="PANTHER" id="PTHR34069">
    <property type="entry name" value="3-OXOACYL-[ACYL-CARRIER-PROTEIN] SYNTHASE 3"/>
    <property type="match status" value="1"/>
</dbReference>
<dbReference type="RefSeq" id="WP_068550474.1">
    <property type="nucleotide sequence ID" value="NZ_AP013035.1"/>
</dbReference>
<proteinExistence type="inferred from homology"/>
<dbReference type="GO" id="GO:0044550">
    <property type="term" value="P:secondary metabolite biosynthetic process"/>
    <property type="evidence" value="ECO:0007669"/>
    <property type="project" value="TreeGrafter"/>
</dbReference>